<keyword evidence="2" id="KW-1185">Reference proteome</keyword>
<accession>A0ABT9WU60</accession>
<dbReference type="SUPFAM" id="SSF52540">
    <property type="entry name" value="P-loop containing nucleoside triphosphate hydrolases"/>
    <property type="match status" value="2"/>
</dbReference>
<protein>
    <submittedName>
        <fullName evidence="1">Cdc6-like AAA superfamily ATPase</fullName>
    </submittedName>
</protein>
<reference evidence="1 2" key="1">
    <citation type="submission" date="2023-07" db="EMBL/GenBank/DDBJ databases">
        <title>Genomic Encyclopedia of Type Strains, Phase IV (KMG-IV): sequencing the most valuable type-strain genomes for metagenomic binning, comparative biology and taxonomic classification.</title>
        <authorList>
            <person name="Goeker M."/>
        </authorList>
    </citation>
    <scope>NUCLEOTIDE SEQUENCE [LARGE SCALE GENOMIC DNA]</scope>
    <source>
        <strain evidence="1 2">DSM 23837</strain>
    </source>
</reference>
<organism evidence="1 2">
    <name type="scientific">Bacillus chungangensis</name>
    <dbReference type="NCBI Taxonomy" id="587633"/>
    <lineage>
        <taxon>Bacteria</taxon>
        <taxon>Bacillati</taxon>
        <taxon>Bacillota</taxon>
        <taxon>Bacilli</taxon>
        <taxon>Bacillales</taxon>
        <taxon>Bacillaceae</taxon>
        <taxon>Bacillus</taxon>
    </lineage>
</organism>
<sequence length="365" mass="41095">MEHHTLNYYAGGNTARGFYSLFESNLIGLERIFILKGGPGTGKSHIMKKIANKWGSRGFNLELIHCASDNSSLDGVIIPQLKFGIVDGTAPHVIEPQAPGAIEEYVNLGEAWDSTQLAERRTDILRYQEKIKCAYQNAYDVFASGLTVHDELEKIFISEMDIKKANQVTDEILKDLFANVKSTRQQSTIRRRFLGATTPQGPVDFLPNITEGLDKRYFLKGRAGTGKSTILKKVAKTAESYGFDIEIYHCGLDPESLDMVLVRELGWAIFDSTAPHEYFPEKPEDEVIDMYEKTITPGTDEKYADKIEVVANKYRALEKEGVANLGKAKSLHDELEHIYIDAINFAVIDNMYEKIEEEIERLAKS</sequence>
<evidence type="ECO:0000313" key="2">
    <source>
        <dbReference type="Proteomes" id="UP001223586"/>
    </source>
</evidence>
<dbReference type="Gene3D" id="3.40.50.300">
    <property type="entry name" value="P-loop containing nucleotide triphosphate hydrolases"/>
    <property type="match status" value="1"/>
</dbReference>
<evidence type="ECO:0000313" key="1">
    <source>
        <dbReference type="EMBL" id="MDQ0176818.1"/>
    </source>
</evidence>
<name>A0ABT9WU60_9BACI</name>
<dbReference type="InterPro" id="IPR027417">
    <property type="entry name" value="P-loop_NTPase"/>
</dbReference>
<comment type="caution">
    <text evidence="1">The sequence shown here is derived from an EMBL/GenBank/DDBJ whole genome shotgun (WGS) entry which is preliminary data.</text>
</comment>
<dbReference type="RefSeq" id="WP_307230266.1">
    <property type="nucleotide sequence ID" value="NZ_JAUSTT010000015.1"/>
</dbReference>
<dbReference type="EMBL" id="JAUSTT010000015">
    <property type="protein sequence ID" value="MDQ0176818.1"/>
    <property type="molecule type" value="Genomic_DNA"/>
</dbReference>
<proteinExistence type="predicted"/>
<gene>
    <name evidence="1" type="ORF">J2S08_002676</name>
</gene>
<dbReference type="Proteomes" id="UP001223586">
    <property type="component" value="Unassembled WGS sequence"/>
</dbReference>